<feature type="domain" description="SsuA/THI5-like" evidence="4">
    <location>
        <begin position="67"/>
        <end position="279"/>
    </location>
</feature>
<comment type="subcellular location">
    <subcellularLocation>
        <location evidence="1">Periplasm</location>
    </subcellularLocation>
</comment>
<dbReference type="InterPro" id="IPR015168">
    <property type="entry name" value="SsuA/THI5"/>
</dbReference>
<evidence type="ECO:0000259" key="4">
    <source>
        <dbReference type="Pfam" id="PF09084"/>
    </source>
</evidence>
<protein>
    <submittedName>
        <fullName evidence="5">ABC transporter substrate-binding protein</fullName>
    </submittedName>
</protein>
<dbReference type="Proteomes" id="UP001431429">
    <property type="component" value="Unassembled WGS sequence"/>
</dbReference>
<evidence type="ECO:0000256" key="3">
    <source>
        <dbReference type="ARBA" id="ARBA00022729"/>
    </source>
</evidence>
<reference evidence="5" key="1">
    <citation type="submission" date="2022-06" db="EMBL/GenBank/DDBJ databases">
        <title>Genome public.</title>
        <authorList>
            <person name="Sun Q."/>
        </authorList>
    </citation>
    <scope>NUCLEOTIDE SEQUENCE</scope>
    <source>
        <strain evidence="5">CWNU-1</strain>
    </source>
</reference>
<evidence type="ECO:0000256" key="2">
    <source>
        <dbReference type="ARBA" id="ARBA00010742"/>
    </source>
</evidence>
<dbReference type="PANTHER" id="PTHR30024">
    <property type="entry name" value="ALIPHATIC SULFONATES-BINDING PROTEIN-RELATED"/>
    <property type="match status" value="1"/>
</dbReference>
<name>A0ABT0UUE7_9ACTN</name>
<sequence>MNVSPSPRGAALTRASKTERTLVSAMVSVALLALSACGSDADSGQDRPGSKPKAKSMTVGYLPLADYLPIFVAVEEGYFAAEGLDVKTKQMPPGSPVAPTVGGSFDVGGIPWSAYLLAADGKVPLTPIMGATSGVPTYASFVVPKSSTIKKPADLVGKTAAVTGAPGMCNMLLDTTLEKQGFKRDKANTKYVQLAPAEMKHSLDDGEVDAACVPQPVLGGLLASGGYRIVFDAFSGPFEGFPLVGYNTRTAYAKANPDTIAAFRRAVVKATETIEARPEVVTRVLPTYTSFKAEQIKSLVLPDFTPDIDQKDLEELAGIMRDLGVVDHEISVPKIGN</sequence>
<comment type="caution">
    <text evidence="5">The sequence shown here is derived from an EMBL/GenBank/DDBJ whole genome shotgun (WGS) entry which is preliminary data.</text>
</comment>
<dbReference type="Gene3D" id="3.40.190.10">
    <property type="entry name" value="Periplasmic binding protein-like II"/>
    <property type="match status" value="2"/>
</dbReference>
<dbReference type="Pfam" id="PF09084">
    <property type="entry name" value="NMT1"/>
    <property type="match status" value="1"/>
</dbReference>
<evidence type="ECO:0000313" key="5">
    <source>
        <dbReference type="EMBL" id="MCM2391866.1"/>
    </source>
</evidence>
<comment type="similarity">
    <text evidence="2">Belongs to the bacterial solute-binding protein SsuA/TauA family.</text>
</comment>
<evidence type="ECO:0000313" key="6">
    <source>
        <dbReference type="Proteomes" id="UP001431429"/>
    </source>
</evidence>
<gene>
    <name evidence="5" type="ORF">NBG84_26875</name>
</gene>
<organism evidence="5 6">
    <name type="scientific">Streptomyces albipurpureus</name>
    <dbReference type="NCBI Taxonomy" id="2897419"/>
    <lineage>
        <taxon>Bacteria</taxon>
        <taxon>Bacillati</taxon>
        <taxon>Actinomycetota</taxon>
        <taxon>Actinomycetes</taxon>
        <taxon>Kitasatosporales</taxon>
        <taxon>Streptomycetaceae</taxon>
        <taxon>Streptomyces</taxon>
    </lineage>
</organism>
<proteinExistence type="inferred from homology"/>
<accession>A0ABT0UUE7</accession>
<dbReference type="RefSeq" id="WP_250922196.1">
    <property type="nucleotide sequence ID" value="NZ_JAMQAW010000034.1"/>
</dbReference>
<dbReference type="SUPFAM" id="SSF53850">
    <property type="entry name" value="Periplasmic binding protein-like II"/>
    <property type="match status" value="1"/>
</dbReference>
<keyword evidence="6" id="KW-1185">Reference proteome</keyword>
<dbReference type="EMBL" id="JAMQAW010000034">
    <property type="protein sequence ID" value="MCM2391866.1"/>
    <property type="molecule type" value="Genomic_DNA"/>
</dbReference>
<keyword evidence="3" id="KW-0732">Signal</keyword>
<evidence type="ECO:0000256" key="1">
    <source>
        <dbReference type="ARBA" id="ARBA00004418"/>
    </source>
</evidence>
<dbReference type="PANTHER" id="PTHR30024:SF47">
    <property type="entry name" value="TAURINE-BINDING PERIPLASMIC PROTEIN"/>
    <property type="match status" value="1"/>
</dbReference>